<name>A0A7K0DZW4_9NOCA</name>
<comment type="caution">
    <text evidence="2">The sequence shown here is derived from an EMBL/GenBank/DDBJ whole genome shotgun (WGS) entry which is preliminary data.</text>
</comment>
<dbReference type="Pfam" id="PF14062">
    <property type="entry name" value="DUF4253"/>
    <property type="match status" value="1"/>
</dbReference>
<proteinExistence type="predicted"/>
<dbReference type="AlphaFoldDB" id="A0A7K0DZW4"/>
<feature type="domain" description="DUF4253" evidence="1">
    <location>
        <begin position="139"/>
        <end position="241"/>
    </location>
</feature>
<sequence>MPEGDPAQVFGALGVPLPEMRVIGRTVAGQPIWSGEVEPGYPAADLWTATREWFPGTGWWPVLTEPRTFDGLEEATSAAPPPIGEPDGVRWLDRAYAAATPEGADFPRSPRPLTSDDIDHAGFDWADAWAVVGDDFAALTLVPAPAPWLVPYLLNWWGACNYDLGGADHAAMLRRWAGHWQAELLALGLDTITLRVATPPRTDPDALAVALEHHLYCHQGVETLDNLKPQTAAPLWQLWWD</sequence>
<protein>
    <recommendedName>
        <fullName evidence="1">DUF4253 domain-containing protein</fullName>
    </recommendedName>
</protein>
<reference evidence="2 3" key="1">
    <citation type="submission" date="2019-10" db="EMBL/GenBank/DDBJ databases">
        <title>Nocardia macrotermitis sp. nov. and Nocardia aurantia sp. nov., isolated from the gut of fungus growing-termite Macrotermes natalensis.</title>
        <authorList>
            <person name="Benndorf R."/>
            <person name="Schwitalla J."/>
            <person name="Martin K."/>
            <person name="De Beer W."/>
            <person name="Kaster A.-K."/>
            <person name="Vollmers J."/>
            <person name="Poulsen M."/>
            <person name="Beemelmanns C."/>
        </authorList>
    </citation>
    <scope>NUCLEOTIDE SEQUENCE [LARGE SCALE GENOMIC DNA]</scope>
    <source>
        <strain evidence="2 3">RB56</strain>
    </source>
</reference>
<dbReference type="InterPro" id="IPR025349">
    <property type="entry name" value="DUF4253"/>
</dbReference>
<organism evidence="2 3">
    <name type="scientific">Nocardia aurantia</name>
    <dbReference type="NCBI Taxonomy" id="2585199"/>
    <lineage>
        <taxon>Bacteria</taxon>
        <taxon>Bacillati</taxon>
        <taxon>Actinomycetota</taxon>
        <taxon>Actinomycetes</taxon>
        <taxon>Mycobacteriales</taxon>
        <taxon>Nocardiaceae</taxon>
        <taxon>Nocardia</taxon>
    </lineage>
</organism>
<evidence type="ECO:0000313" key="3">
    <source>
        <dbReference type="Proteomes" id="UP000431401"/>
    </source>
</evidence>
<dbReference type="EMBL" id="WEGI01000015">
    <property type="protein sequence ID" value="MQY30812.1"/>
    <property type="molecule type" value="Genomic_DNA"/>
</dbReference>
<accession>A0A7K0DZW4</accession>
<evidence type="ECO:0000259" key="1">
    <source>
        <dbReference type="Pfam" id="PF14062"/>
    </source>
</evidence>
<keyword evidence="3" id="KW-1185">Reference proteome</keyword>
<dbReference type="Proteomes" id="UP000431401">
    <property type="component" value="Unassembled WGS sequence"/>
</dbReference>
<gene>
    <name evidence="2" type="ORF">NRB56_64160</name>
</gene>
<evidence type="ECO:0000313" key="2">
    <source>
        <dbReference type="EMBL" id="MQY30812.1"/>
    </source>
</evidence>